<keyword evidence="6" id="KW-0862">Zinc</keyword>
<organism evidence="13 14">
    <name type="scientific">Cherax quadricarinatus</name>
    <name type="common">Australian red claw crayfish</name>
    <dbReference type="NCBI Taxonomy" id="27406"/>
    <lineage>
        <taxon>Eukaryota</taxon>
        <taxon>Metazoa</taxon>
        <taxon>Ecdysozoa</taxon>
        <taxon>Arthropoda</taxon>
        <taxon>Crustacea</taxon>
        <taxon>Multicrustacea</taxon>
        <taxon>Malacostraca</taxon>
        <taxon>Eumalacostraca</taxon>
        <taxon>Eucarida</taxon>
        <taxon>Decapoda</taxon>
        <taxon>Pleocyemata</taxon>
        <taxon>Astacidea</taxon>
        <taxon>Parastacoidea</taxon>
        <taxon>Parastacidae</taxon>
        <taxon>Cherax</taxon>
    </lineage>
</organism>
<dbReference type="PANTHER" id="PTHR24403:SF109">
    <property type="entry name" value="ZINC FINGER PROTEIN 845-LIKE"/>
    <property type="match status" value="1"/>
</dbReference>
<keyword evidence="10" id="KW-0539">Nucleus</keyword>
<evidence type="ECO:0000313" key="14">
    <source>
        <dbReference type="Proteomes" id="UP001445076"/>
    </source>
</evidence>
<keyword evidence="5 11" id="KW-0863">Zinc-finger</keyword>
<evidence type="ECO:0000256" key="1">
    <source>
        <dbReference type="ARBA" id="ARBA00004123"/>
    </source>
</evidence>
<dbReference type="GO" id="GO:0005634">
    <property type="term" value="C:nucleus"/>
    <property type="evidence" value="ECO:0007669"/>
    <property type="project" value="UniProtKB-SubCell"/>
</dbReference>
<dbReference type="Gene3D" id="3.30.160.60">
    <property type="entry name" value="Classic Zinc Finger"/>
    <property type="match status" value="3"/>
</dbReference>
<feature type="domain" description="C2H2-type" evidence="12">
    <location>
        <begin position="57"/>
        <end position="84"/>
    </location>
</feature>
<dbReference type="SUPFAM" id="SSF57667">
    <property type="entry name" value="beta-beta-alpha zinc fingers"/>
    <property type="match status" value="2"/>
</dbReference>
<feature type="domain" description="C2H2-type" evidence="12">
    <location>
        <begin position="29"/>
        <end position="56"/>
    </location>
</feature>
<protein>
    <recommendedName>
        <fullName evidence="12">C2H2-type domain-containing protein</fullName>
    </recommendedName>
</protein>
<reference evidence="13 14" key="1">
    <citation type="journal article" date="2024" name="BMC Genomics">
        <title>Genome assembly of redclaw crayfish (Cherax quadricarinatus) provides insights into its immune adaptation and hypoxia tolerance.</title>
        <authorList>
            <person name="Liu Z."/>
            <person name="Zheng J."/>
            <person name="Li H."/>
            <person name="Fang K."/>
            <person name="Wang S."/>
            <person name="He J."/>
            <person name="Zhou D."/>
            <person name="Weng S."/>
            <person name="Chi M."/>
            <person name="Gu Z."/>
            <person name="He J."/>
            <person name="Li F."/>
            <person name="Wang M."/>
        </authorList>
    </citation>
    <scope>NUCLEOTIDE SEQUENCE [LARGE SCALE GENOMIC DNA]</scope>
    <source>
        <strain evidence="13">ZL_2023a</strain>
    </source>
</reference>
<dbReference type="PROSITE" id="PS50157">
    <property type="entry name" value="ZINC_FINGER_C2H2_2"/>
    <property type="match status" value="2"/>
</dbReference>
<dbReference type="SMART" id="SM00355">
    <property type="entry name" value="ZnF_C2H2"/>
    <property type="match status" value="3"/>
</dbReference>
<dbReference type="InterPro" id="IPR013087">
    <property type="entry name" value="Znf_C2H2_type"/>
</dbReference>
<comment type="caution">
    <text evidence="13">The sequence shown here is derived from an EMBL/GenBank/DDBJ whole genome shotgun (WGS) entry which is preliminary data.</text>
</comment>
<dbReference type="GO" id="GO:0008270">
    <property type="term" value="F:zinc ion binding"/>
    <property type="evidence" value="ECO:0007669"/>
    <property type="project" value="UniProtKB-KW"/>
</dbReference>
<keyword evidence="8" id="KW-0238">DNA-binding</keyword>
<dbReference type="EMBL" id="JARKIK010000023">
    <property type="protein sequence ID" value="KAK8744078.1"/>
    <property type="molecule type" value="Genomic_DNA"/>
</dbReference>
<keyword evidence="4" id="KW-0677">Repeat</keyword>
<dbReference type="GO" id="GO:0003677">
    <property type="term" value="F:DNA binding"/>
    <property type="evidence" value="ECO:0007669"/>
    <property type="project" value="UniProtKB-KW"/>
</dbReference>
<evidence type="ECO:0000256" key="9">
    <source>
        <dbReference type="ARBA" id="ARBA00023163"/>
    </source>
</evidence>
<keyword evidence="7" id="KW-0805">Transcription regulation</keyword>
<evidence type="ECO:0000256" key="11">
    <source>
        <dbReference type="PROSITE-ProRule" id="PRU00042"/>
    </source>
</evidence>
<evidence type="ECO:0000256" key="5">
    <source>
        <dbReference type="ARBA" id="ARBA00022771"/>
    </source>
</evidence>
<dbReference type="FunFam" id="3.30.160.60:FF:002452">
    <property type="entry name" value="zinc finger protein 142 isoform X4"/>
    <property type="match status" value="1"/>
</dbReference>
<proteinExistence type="inferred from homology"/>
<evidence type="ECO:0000256" key="7">
    <source>
        <dbReference type="ARBA" id="ARBA00023015"/>
    </source>
</evidence>
<sequence>VLVVNDSHMCEEAGETSARKNLANSRKILQCPQCTFIAITRSHFIEHCRTHNGEKPYTCPECSYQTGDPSHLKRHIRIHTGEKPYSCPHCPYRSSENAKVKRHLLTHKCGWLMRVKWLMKKESQVLRSLSSAPERWQNCISSLTMHIEMRTLLAM</sequence>
<evidence type="ECO:0000256" key="4">
    <source>
        <dbReference type="ARBA" id="ARBA00022737"/>
    </source>
</evidence>
<dbReference type="Pfam" id="PF13909">
    <property type="entry name" value="zf-H2C2_5"/>
    <property type="match status" value="1"/>
</dbReference>
<dbReference type="GO" id="GO:0045944">
    <property type="term" value="P:positive regulation of transcription by RNA polymerase II"/>
    <property type="evidence" value="ECO:0007669"/>
    <property type="project" value="TreeGrafter"/>
</dbReference>
<comment type="similarity">
    <text evidence="2">Belongs to the krueppel C2H2-type zinc-finger protein family.</text>
</comment>
<evidence type="ECO:0000259" key="12">
    <source>
        <dbReference type="PROSITE" id="PS50157"/>
    </source>
</evidence>
<dbReference type="FunFam" id="3.30.160.60:FF:000075">
    <property type="entry name" value="Putative zinc finger protein 536"/>
    <property type="match status" value="1"/>
</dbReference>
<dbReference type="PANTHER" id="PTHR24403">
    <property type="entry name" value="ZINC FINGER PROTEIN"/>
    <property type="match status" value="1"/>
</dbReference>
<feature type="non-terminal residue" evidence="13">
    <location>
        <position position="1"/>
    </location>
</feature>
<accession>A0AAW0XVU4</accession>
<keyword evidence="3" id="KW-0479">Metal-binding</keyword>
<evidence type="ECO:0000256" key="8">
    <source>
        <dbReference type="ARBA" id="ARBA00023125"/>
    </source>
</evidence>
<dbReference type="AlphaFoldDB" id="A0AAW0XVU4"/>
<dbReference type="InterPro" id="IPR050688">
    <property type="entry name" value="Zinc_finger/UBP_domain"/>
</dbReference>
<evidence type="ECO:0000313" key="13">
    <source>
        <dbReference type="EMBL" id="KAK8744078.1"/>
    </source>
</evidence>
<dbReference type="Proteomes" id="UP001445076">
    <property type="component" value="Unassembled WGS sequence"/>
</dbReference>
<keyword evidence="9" id="KW-0804">Transcription</keyword>
<evidence type="ECO:0000256" key="10">
    <source>
        <dbReference type="ARBA" id="ARBA00023242"/>
    </source>
</evidence>
<dbReference type="InterPro" id="IPR036236">
    <property type="entry name" value="Znf_C2H2_sf"/>
</dbReference>
<name>A0AAW0XVU4_CHEQU</name>
<gene>
    <name evidence="13" type="ORF">OTU49_000988</name>
</gene>
<comment type="subcellular location">
    <subcellularLocation>
        <location evidence="1">Nucleus</location>
    </subcellularLocation>
</comment>
<evidence type="ECO:0000256" key="6">
    <source>
        <dbReference type="ARBA" id="ARBA00022833"/>
    </source>
</evidence>
<keyword evidence="14" id="KW-1185">Reference proteome</keyword>
<evidence type="ECO:0000256" key="2">
    <source>
        <dbReference type="ARBA" id="ARBA00006991"/>
    </source>
</evidence>
<evidence type="ECO:0000256" key="3">
    <source>
        <dbReference type="ARBA" id="ARBA00022723"/>
    </source>
</evidence>